<accession>A0A9P8Q7E2</accession>
<comment type="caution">
    <text evidence="1">The sequence shown here is derived from an EMBL/GenBank/DDBJ whole genome shotgun (WGS) entry which is preliminary data.</text>
</comment>
<protein>
    <submittedName>
        <fullName evidence="1">Uncharacterized protein</fullName>
    </submittedName>
</protein>
<name>A0A9P8Q7E2_WICPI</name>
<dbReference type="EMBL" id="JAEUBG010001815">
    <property type="protein sequence ID" value="KAH3685757.1"/>
    <property type="molecule type" value="Genomic_DNA"/>
</dbReference>
<proteinExistence type="predicted"/>
<organism evidence="1 2">
    <name type="scientific">Wickerhamomyces pijperi</name>
    <name type="common">Yeast</name>
    <name type="synonym">Pichia pijperi</name>
    <dbReference type="NCBI Taxonomy" id="599730"/>
    <lineage>
        <taxon>Eukaryota</taxon>
        <taxon>Fungi</taxon>
        <taxon>Dikarya</taxon>
        <taxon>Ascomycota</taxon>
        <taxon>Saccharomycotina</taxon>
        <taxon>Saccharomycetes</taxon>
        <taxon>Phaffomycetales</taxon>
        <taxon>Wickerhamomycetaceae</taxon>
        <taxon>Wickerhamomyces</taxon>
    </lineage>
</organism>
<evidence type="ECO:0000313" key="2">
    <source>
        <dbReference type="Proteomes" id="UP000774326"/>
    </source>
</evidence>
<gene>
    <name evidence="1" type="ORF">WICPIJ_003276</name>
</gene>
<keyword evidence="2" id="KW-1185">Reference proteome</keyword>
<evidence type="ECO:0000313" key="1">
    <source>
        <dbReference type="EMBL" id="KAH3685757.1"/>
    </source>
</evidence>
<reference evidence="1" key="2">
    <citation type="submission" date="2021-01" db="EMBL/GenBank/DDBJ databases">
        <authorList>
            <person name="Schikora-Tamarit M.A."/>
        </authorList>
    </citation>
    <scope>NUCLEOTIDE SEQUENCE</scope>
    <source>
        <strain evidence="1">CBS2887</strain>
    </source>
</reference>
<dbReference type="AlphaFoldDB" id="A0A9P8Q7E2"/>
<sequence length="155" mass="17092">MVIKPNTSERANTELMNEPKDNKAILKFYGVAGTVFVGDSCECGGSCSGRNGFRRRRSGRISRWDEIRGNRTTFGDGSKSNTTVLEEELGRRISGSKLDGVIRSDSGKGAIVNKLQFTSISDDKVVRHISGTSDKFTILWVNRKEVVSRARSDSD</sequence>
<dbReference type="Proteomes" id="UP000774326">
    <property type="component" value="Unassembled WGS sequence"/>
</dbReference>
<reference evidence="1" key="1">
    <citation type="journal article" date="2021" name="Open Biol.">
        <title>Shared evolutionary footprints suggest mitochondrial oxidative damage underlies multiple complex I losses in fungi.</title>
        <authorList>
            <person name="Schikora-Tamarit M.A."/>
            <person name="Marcet-Houben M."/>
            <person name="Nosek J."/>
            <person name="Gabaldon T."/>
        </authorList>
    </citation>
    <scope>NUCLEOTIDE SEQUENCE</scope>
    <source>
        <strain evidence="1">CBS2887</strain>
    </source>
</reference>